<dbReference type="SUPFAM" id="SSF49452">
    <property type="entry name" value="Starch-binding domain-like"/>
    <property type="match status" value="1"/>
</dbReference>
<dbReference type="InterPro" id="IPR002044">
    <property type="entry name" value="CBM20"/>
</dbReference>
<feature type="region of interest" description="Disordered" evidence="1">
    <location>
        <begin position="363"/>
        <end position="387"/>
    </location>
</feature>
<protein>
    <submittedName>
        <fullName evidence="3">Starch-binding domain-like protein</fullName>
    </submittedName>
</protein>
<evidence type="ECO:0000259" key="2">
    <source>
        <dbReference type="PROSITE" id="PS51166"/>
    </source>
</evidence>
<sequence>MFSLRGNCIEPFRSCPAERSGNRTDPGTLQMMTRLHQPRNRVKLAAAQWFAELRDQTVKVLFHLPYRCSFGQSLALVGSPEPLGSWDVSKCVQMTWSEGDIWRGEIELDPGSFANHLEYKYVVRNHDGTVITWKPGENIRLEIPREQAKIQEVVVGDAWDGETQSIELIEGADRQESAAEPIAESQAVSAAAAADVPEPLAGKSHPARLGDQGVVGHQAEQIRERADDVSSQLSECLKSASTEEAITECLTLASRLPDRSAATEDSTRGAAAGVREKYQELLAALEGMYSEDLACYIVESVSDQALVDLDDALTRSHELQERLGDPAAPEVLAADRMVAAAAKRAVDMTRALHATRNAALLSLSGRTADRDAERDPGSGGSQVRGDD</sequence>
<proteinExistence type="predicted"/>
<dbReference type="CDD" id="cd05467">
    <property type="entry name" value="CBM20"/>
    <property type="match status" value="1"/>
</dbReference>
<dbReference type="GO" id="GO:0016020">
    <property type="term" value="C:membrane"/>
    <property type="evidence" value="ECO:0007669"/>
    <property type="project" value="TreeGrafter"/>
</dbReference>
<dbReference type="Gene3D" id="2.60.40.10">
    <property type="entry name" value="Immunoglobulins"/>
    <property type="match status" value="1"/>
</dbReference>
<dbReference type="PROSITE" id="PS51166">
    <property type="entry name" value="CBM20"/>
    <property type="match status" value="1"/>
</dbReference>
<gene>
    <name evidence="3" type="ORF">TSPGSL018_22647</name>
</gene>
<feature type="compositionally biased region" description="Gly residues" evidence="1">
    <location>
        <begin position="377"/>
        <end position="387"/>
    </location>
</feature>
<feature type="compositionally biased region" description="Basic and acidic residues" evidence="1">
    <location>
        <begin position="367"/>
        <end position="376"/>
    </location>
</feature>
<organism evidence="3">
    <name type="scientific">Tetraselmis sp. GSL018</name>
    <dbReference type="NCBI Taxonomy" id="582737"/>
    <lineage>
        <taxon>Eukaryota</taxon>
        <taxon>Viridiplantae</taxon>
        <taxon>Chlorophyta</taxon>
        <taxon>core chlorophytes</taxon>
        <taxon>Chlorodendrophyceae</taxon>
        <taxon>Chlorodendrales</taxon>
        <taxon>Chlorodendraceae</taxon>
        <taxon>Tetraselmis</taxon>
    </lineage>
</organism>
<name>A0A061QPX2_9CHLO</name>
<reference evidence="3" key="1">
    <citation type="submission" date="2014-05" db="EMBL/GenBank/DDBJ databases">
        <title>The transcriptome of the halophilic microalga Tetraselmis sp. GSL018 isolated from the Great Salt Lake, Utah.</title>
        <authorList>
            <person name="Jinkerson R.E."/>
            <person name="D'Adamo S."/>
            <person name="Posewitz M.C."/>
        </authorList>
    </citation>
    <scope>NUCLEOTIDE SEQUENCE</scope>
    <source>
        <strain evidence="3">GSL018</strain>
    </source>
</reference>
<feature type="domain" description="CBM20" evidence="2">
    <location>
        <begin position="52"/>
        <end position="161"/>
    </location>
</feature>
<dbReference type="InterPro" id="IPR013784">
    <property type="entry name" value="Carb-bd-like_fold"/>
</dbReference>
<dbReference type="Pfam" id="PF00686">
    <property type="entry name" value="CBM_20"/>
    <property type="match status" value="1"/>
</dbReference>
<dbReference type="PANTHER" id="PTHR15048">
    <property type="entry name" value="STARCH-BINDING DOMAIN-CONTAINING PROTEIN 1"/>
    <property type="match status" value="1"/>
</dbReference>
<evidence type="ECO:0000256" key="1">
    <source>
        <dbReference type="SAM" id="MobiDB-lite"/>
    </source>
</evidence>
<dbReference type="EMBL" id="GBEZ01024299">
    <property type="protein sequence ID" value="JAC62677.1"/>
    <property type="molecule type" value="Transcribed_RNA"/>
</dbReference>
<dbReference type="PANTHER" id="PTHR15048:SF0">
    <property type="entry name" value="STARCH-BINDING DOMAIN-CONTAINING PROTEIN 1"/>
    <property type="match status" value="1"/>
</dbReference>
<evidence type="ECO:0000313" key="3">
    <source>
        <dbReference type="EMBL" id="JAC62677.1"/>
    </source>
</evidence>
<dbReference type="AlphaFoldDB" id="A0A061QPX2"/>
<accession>A0A061QPX2</accession>
<dbReference type="GO" id="GO:2001070">
    <property type="term" value="F:starch binding"/>
    <property type="evidence" value="ECO:0007669"/>
    <property type="project" value="InterPro"/>
</dbReference>
<dbReference type="InterPro" id="IPR013783">
    <property type="entry name" value="Ig-like_fold"/>
</dbReference>
<dbReference type="SMART" id="SM01065">
    <property type="entry name" value="CBM_2"/>
    <property type="match status" value="1"/>
</dbReference>